<accession>A0A9N8WB69</accession>
<feature type="compositionally biased region" description="Polar residues" evidence="10">
    <location>
        <begin position="659"/>
        <end position="672"/>
    </location>
</feature>
<evidence type="ECO:0000259" key="16">
    <source>
        <dbReference type="PROSITE" id="PS52032"/>
    </source>
</evidence>
<dbReference type="CDD" id="cd00167">
    <property type="entry name" value="SANT"/>
    <property type="match status" value="1"/>
</dbReference>
<evidence type="ECO:0000256" key="10">
    <source>
        <dbReference type="SAM" id="MobiDB-lite"/>
    </source>
</evidence>
<dbReference type="PANTHER" id="PTHR12802:SF41">
    <property type="entry name" value="BRAHMA ASSOCIATED PROTEIN 155 KDA"/>
    <property type="match status" value="1"/>
</dbReference>
<dbReference type="CDD" id="cd02336">
    <property type="entry name" value="ZZ_RSC8"/>
    <property type="match status" value="1"/>
</dbReference>
<keyword evidence="7" id="KW-0539">Nucleus</keyword>
<dbReference type="OrthoDB" id="118550at2759"/>
<dbReference type="FunFam" id="1.10.10.10:FF:000020">
    <property type="entry name" value="SWI/SNF complex subunit SMARCC2 isoform c"/>
    <property type="match status" value="1"/>
</dbReference>
<name>A0A9N8WB69_9GLOM</name>
<feature type="domain" description="SANT" evidence="15">
    <location>
        <begin position="741"/>
        <end position="792"/>
    </location>
</feature>
<evidence type="ECO:0000259" key="12">
    <source>
        <dbReference type="PROSITE" id="PS50135"/>
    </source>
</evidence>
<evidence type="ECO:0000256" key="2">
    <source>
        <dbReference type="ARBA" id="ARBA00022771"/>
    </source>
</evidence>
<dbReference type="Pfam" id="PF00249">
    <property type="entry name" value="Myb_DNA-binding"/>
    <property type="match status" value="1"/>
</dbReference>
<dbReference type="SUPFAM" id="SSF46689">
    <property type="entry name" value="Homeodomain-like"/>
    <property type="match status" value="2"/>
</dbReference>
<protein>
    <submittedName>
        <fullName evidence="17">4416_t:CDS:1</fullName>
    </submittedName>
</protein>
<keyword evidence="5" id="KW-0238">DNA-binding</keyword>
<dbReference type="PROSITE" id="PS50135">
    <property type="entry name" value="ZF_ZZ_2"/>
    <property type="match status" value="1"/>
</dbReference>
<dbReference type="GO" id="GO:0016514">
    <property type="term" value="C:SWI/SNF complex"/>
    <property type="evidence" value="ECO:0007669"/>
    <property type="project" value="TreeGrafter"/>
</dbReference>
<dbReference type="PANTHER" id="PTHR12802">
    <property type="entry name" value="SWI/SNF COMPLEX-RELATED"/>
    <property type="match status" value="1"/>
</dbReference>
<dbReference type="GO" id="GO:0045893">
    <property type="term" value="P:positive regulation of DNA-templated transcription"/>
    <property type="evidence" value="ECO:0007669"/>
    <property type="project" value="TreeGrafter"/>
</dbReference>
<feature type="region of interest" description="Disordered" evidence="10">
    <location>
        <begin position="261"/>
        <end position="292"/>
    </location>
</feature>
<feature type="domain" description="SWIRM" evidence="14">
    <location>
        <begin position="517"/>
        <end position="614"/>
    </location>
</feature>
<proteinExistence type="predicted"/>
<dbReference type="SMART" id="SM00717">
    <property type="entry name" value="SANT"/>
    <property type="match status" value="1"/>
</dbReference>
<feature type="domain" description="ZZ-type" evidence="12">
    <location>
        <begin position="684"/>
        <end position="738"/>
    </location>
</feature>
<dbReference type="InterPro" id="IPR017884">
    <property type="entry name" value="SANT_dom"/>
</dbReference>
<evidence type="ECO:0000259" key="15">
    <source>
        <dbReference type="PROSITE" id="PS51293"/>
    </source>
</evidence>
<keyword evidence="2 8" id="KW-0863">Zinc-finger</keyword>
<dbReference type="GO" id="GO:0003677">
    <property type="term" value="F:DNA binding"/>
    <property type="evidence" value="ECO:0007669"/>
    <property type="project" value="UniProtKB-KW"/>
</dbReference>
<feature type="domain" description="Chromo" evidence="16">
    <location>
        <begin position="1"/>
        <end position="282"/>
    </location>
</feature>
<dbReference type="SUPFAM" id="SSF52113">
    <property type="entry name" value="BRCT domain"/>
    <property type="match status" value="1"/>
</dbReference>
<feature type="region of interest" description="Disordered" evidence="10">
    <location>
        <begin position="380"/>
        <end position="414"/>
    </location>
</feature>
<dbReference type="GO" id="GO:0008270">
    <property type="term" value="F:zinc ion binding"/>
    <property type="evidence" value="ECO:0007669"/>
    <property type="project" value="UniProtKB-KW"/>
</dbReference>
<evidence type="ECO:0000256" key="5">
    <source>
        <dbReference type="ARBA" id="ARBA00023125"/>
    </source>
</evidence>
<keyword evidence="1" id="KW-0479">Metal-binding</keyword>
<evidence type="ECO:0000313" key="17">
    <source>
        <dbReference type="EMBL" id="CAG8477002.1"/>
    </source>
</evidence>
<comment type="caution">
    <text evidence="17">The sequence shown here is derived from an EMBL/GenBank/DDBJ whole genome shotgun (WGS) entry which is preliminary data.</text>
</comment>
<feature type="region of interest" description="Disordered" evidence="10">
    <location>
        <begin position="846"/>
        <end position="880"/>
    </location>
</feature>
<feature type="domain" description="BRCT" evidence="13">
    <location>
        <begin position="138"/>
        <end position="266"/>
    </location>
</feature>
<dbReference type="FunFam" id="1.10.10.60:FF:000014">
    <property type="entry name" value="SWI/SNF complex subunit SMARCC2 isoform C"/>
    <property type="match status" value="1"/>
</dbReference>
<keyword evidence="18" id="KW-1185">Reference proteome</keyword>
<sequence>MNQKKPRRLVIDIQFYEQPEIASKLEPIREKLSREIFQRHAELSNVTSKELALFLGHFQKVQEEALGRFANRTDSPPPKIPAKLFKLDPAPAIGSAIYHIIRTAYSFRGSKKWRRWDWENMSRKDLLEMVTQIRNALEAKGLVKKHIIIIRSRSDDTIKRQQMISLVNGLGGQMTQDATKATHIVQVTNEMDDADEEWYRTLEKKNGKVFLHWWYYPDSYDAWVDDVEHAEPEPIPNHIGPWNVTDRWLRDSAKFNEWMNEEDYEITDNPDNRRTSAEDQSVVSETDASLSHKRSLDALDSHTNMDVDARPNIGAKRARLKSPDFDHKPVHPNLSIVDIEQESLNVGGTRAKKNELDPVAGGEIANISQLIPPEIVHNEEEDSDVNPALEDDSGAIDDNVDVDSMTSDMKEIRIPADNNSKAVYMDLDANEQEQNRTTGGHSSSTNRADTSAVTPKKTEDDEHMLTSDDIRHSEDGANEPLAESANTQEMLGTNDEEEKKRLEEDARKYLSQQTQEIIIPSYAAWFNIAKIHPIEQKSLPEFFNNKNKSKNPTTYKEYRDFMINTYRLNPGEYLTVTACRRNLAGDVCAIIRIHAFLEQWGLINYQIDPETRPSLIGPPFTGHFRVMADTPRGLQPFQPNGPSMVISKPDKLASIRQSVYQSAGTPGSQDENGSMVADSGSADHKQYHCFTCGVDCTRVRYHSLKTQNFELCPNCYLEGRYPTTMYSGDFLKMDDTPLKHSQDEDWTEQELLLLFEGIELFEDDWNKISDHVGTRTREQCILQFLEFPIEDPLNGSRMSDLGPLQYQRIPFSQADNPVMSVVAFLASVVNPGVAAAAAKSALKQLEETKKSTHKDVKDTNGVNSGENAETAVSTPMADVKHEDEMDVESAIETKQELPESSLTSDSVVTRSRLLERAGATAMGSAAAKAKVLADYEEREIQRLVNAVIENQLKKLELKLQQFEELESALENEKKELEKQRQLLYIERLNFKKSNFLMQDQLKNFQAGSSSKPLSSGQTYTTPVNTRIIPSTEYHQQQQRQSVGPLSQDEAVLMNI</sequence>
<dbReference type="PROSITE" id="PS50172">
    <property type="entry name" value="BRCT"/>
    <property type="match status" value="1"/>
</dbReference>
<dbReference type="SMART" id="SM00291">
    <property type="entry name" value="ZnF_ZZ"/>
    <property type="match status" value="1"/>
</dbReference>
<feature type="coiled-coil region" evidence="9">
    <location>
        <begin position="945"/>
        <end position="986"/>
    </location>
</feature>
<dbReference type="InterPro" id="IPR007526">
    <property type="entry name" value="SWIRM"/>
</dbReference>
<dbReference type="Pfam" id="PF00569">
    <property type="entry name" value="ZZ"/>
    <property type="match status" value="1"/>
</dbReference>
<dbReference type="Pfam" id="PF04433">
    <property type="entry name" value="SWIRM"/>
    <property type="match status" value="1"/>
</dbReference>
<organism evidence="17 18">
    <name type="scientific">Acaulospora morrowiae</name>
    <dbReference type="NCBI Taxonomy" id="94023"/>
    <lineage>
        <taxon>Eukaryota</taxon>
        <taxon>Fungi</taxon>
        <taxon>Fungi incertae sedis</taxon>
        <taxon>Mucoromycota</taxon>
        <taxon>Glomeromycotina</taxon>
        <taxon>Glomeromycetes</taxon>
        <taxon>Diversisporales</taxon>
        <taxon>Acaulosporaceae</taxon>
        <taxon>Acaulospora</taxon>
    </lineage>
</organism>
<feature type="compositionally biased region" description="Polar residues" evidence="10">
    <location>
        <begin position="860"/>
        <end position="873"/>
    </location>
</feature>
<dbReference type="PROSITE" id="PS50090">
    <property type="entry name" value="MYB_LIKE"/>
    <property type="match status" value="1"/>
</dbReference>
<keyword evidence="6" id="KW-0804">Transcription</keyword>
<evidence type="ECO:0000256" key="4">
    <source>
        <dbReference type="ARBA" id="ARBA00023015"/>
    </source>
</evidence>
<dbReference type="GO" id="GO:0042393">
    <property type="term" value="F:histone binding"/>
    <property type="evidence" value="ECO:0007669"/>
    <property type="project" value="TreeGrafter"/>
</dbReference>
<dbReference type="Gene3D" id="1.10.10.10">
    <property type="entry name" value="Winged helix-like DNA-binding domain superfamily/Winged helix DNA-binding domain"/>
    <property type="match status" value="1"/>
</dbReference>
<dbReference type="InterPro" id="IPR036420">
    <property type="entry name" value="BRCT_dom_sf"/>
</dbReference>
<keyword evidence="4" id="KW-0805">Transcription regulation</keyword>
<dbReference type="InterPro" id="IPR041984">
    <property type="entry name" value="Rsc8/Ssr1/Ssr2_ZZ"/>
</dbReference>
<dbReference type="PROSITE" id="PS51293">
    <property type="entry name" value="SANT"/>
    <property type="match status" value="1"/>
</dbReference>
<evidence type="ECO:0000313" key="18">
    <source>
        <dbReference type="Proteomes" id="UP000789342"/>
    </source>
</evidence>
<feature type="compositionally biased region" description="Acidic residues" evidence="10">
    <location>
        <begin position="380"/>
        <end position="401"/>
    </location>
</feature>
<dbReference type="Proteomes" id="UP000789342">
    <property type="component" value="Unassembled WGS sequence"/>
</dbReference>
<dbReference type="PROSITE" id="PS50934">
    <property type="entry name" value="SWIRM"/>
    <property type="match status" value="1"/>
</dbReference>
<dbReference type="InterPro" id="IPR049898">
    <property type="entry name" value="MARR_BRCT_CHROMO"/>
</dbReference>
<reference evidence="17" key="1">
    <citation type="submission" date="2021-06" db="EMBL/GenBank/DDBJ databases">
        <authorList>
            <person name="Kallberg Y."/>
            <person name="Tangrot J."/>
            <person name="Rosling A."/>
        </authorList>
    </citation>
    <scope>NUCLEOTIDE SEQUENCE</scope>
    <source>
        <strain evidence="17">CL551</strain>
    </source>
</reference>
<feature type="compositionally biased region" description="Basic and acidic residues" evidence="10">
    <location>
        <begin position="846"/>
        <end position="858"/>
    </location>
</feature>
<evidence type="ECO:0000256" key="8">
    <source>
        <dbReference type="PROSITE-ProRule" id="PRU00228"/>
    </source>
</evidence>
<gene>
    <name evidence="17" type="ORF">AMORRO_LOCUS2122</name>
</gene>
<evidence type="ECO:0000256" key="1">
    <source>
        <dbReference type="ARBA" id="ARBA00022723"/>
    </source>
</evidence>
<dbReference type="Gene3D" id="3.40.50.10190">
    <property type="entry name" value="BRCT domain"/>
    <property type="match status" value="1"/>
</dbReference>
<evidence type="ECO:0000256" key="6">
    <source>
        <dbReference type="ARBA" id="ARBA00023163"/>
    </source>
</evidence>
<dbReference type="EMBL" id="CAJVPV010000868">
    <property type="protein sequence ID" value="CAG8477002.1"/>
    <property type="molecule type" value="Genomic_DNA"/>
</dbReference>
<dbReference type="Pfam" id="PF16496">
    <property type="entry name" value="SWIRM-assoc_2"/>
    <property type="match status" value="1"/>
</dbReference>
<dbReference type="InterPro" id="IPR009057">
    <property type="entry name" value="Homeodomain-like_sf"/>
</dbReference>
<evidence type="ECO:0000256" key="9">
    <source>
        <dbReference type="SAM" id="Coils"/>
    </source>
</evidence>
<evidence type="ECO:0000256" key="3">
    <source>
        <dbReference type="ARBA" id="ARBA00022833"/>
    </source>
</evidence>
<dbReference type="SUPFAM" id="SSF57850">
    <property type="entry name" value="RING/U-box"/>
    <property type="match status" value="1"/>
</dbReference>
<feature type="region of interest" description="Disordered" evidence="10">
    <location>
        <begin position="659"/>
        <end position="678"/>
    </location>
</feature>
<feature type="compositionally biased region" description="Polar residues" evidence="10">
    <location>
        <begin position="278"/>
        <end position="289"/>
    </location>
</feature>
<dbReference type="Gene3D" id="1.10.10.60">
    <property type="entry name" value="Homeodomain-like"/>
    <property type="match status" value="1"/>
</dbReference>
<dbReference type="InterPro" id="IPR000433">
    <property type="entry name" value="Znf_ZZ"/>
</dbReference>
<feature type="domain" description="Myb-like" evidence="11">
    <location>
        <begin position="746"/>
        <end position="788"/>
    </location>
</feature>
<evidence type="ECO:0000259" key="13">
    <source>
        <dbReference type="PROSITE" id="PS50172"/>
    </source>
</evidence>
<dbReference type="InterPro" id="IPR036388">
    <property type="entry name" value="WH-like_DNA-bd_sf"/>
</dbReference>
<keyword evidence="9" id="KW-0175">Coiled coil</keyword>
<feature type="compositionally biased region" description="Polar residues" evidence="10">
    <location>
        <begin position="435"/>
        <end position="453"/>
    </location>
</feature>
<evidence type="ECO:0000256" key="7">
    <source>
        <dbReference type="ARBA" id="ARBA00023242"/>
    </source>
</evidence>
<feature type="region of interest" description="Disordered" evidence="10">
    <location>
        <begin position="431"/>
        <end position="500"/>
    </location>
</feature>
<dbReference type="AlphaFoldDB" id="A0A9N8WB69"/>
<dbReference type="InterPro" id="IPR001357">
    <property type="entry name" value="BRCT_dom"/>
</dbReference>
<dbReference type="InterPro" id="IPR032451">
    <property type="entry name" value="SMARCC_C"/>
</dbReference>
<dbReference type="PROSITE" id="PS52032">
    <property type="entry name" value="MARR_BRCT_CHROMO"/>
    <property type="match status" value="1"/>
</dbReference>
<evidence type="ECO:0000259" key="14">
    <source>
        <dbReference type="PROSITE" id="PS50934"/>
    </source>
</evidence>
<dbReference type="InterPro" id="IPR001005">
    <property type="entry name" value="SANT/Myb"/>
</dbReference>
<dbReference type="Pfam" id="PF16495">
    <property type="entry name" value="SWIRM-assoc_1"/>
    <property type="match status" value="1"/>
</dbReference>
<keyword evidence="3" id="KW-0862">Zinc</keyword>
<feature type="compositionally biased region" description="Basic and acidic residues" evidence="10">
    <location>
        <begin position="456"/>
        <end position="475"/>
    </location>
</feature>
<dbReference type="InterPro" id="IPR032450">
    <property type="entry name" value="SMARCC_N"/>
</dbReference>
<evidence type="ECO:0000259" key="11">
    <source>
        <dbReference type="PROSITE" id="PS50090"/>
    </source>
</evidence>